<evidence type="ECO:0000313" key="2">
    <source>
        <dbReference type="EMBL" id="KAJ4840747.1"/>
    </source>
</evidence>
<accession>A0A9Q0G026</accession>
<organism evidence="2 3">
    <name type="scientific">Turnera subulata</name>
    <dbReference type="NCBI Taxonomy" id="218843"/>
    <lineage>
        <taxon>Eukaryota</taxon>
        <taxon>Viridiplantae</taxon>
        <taxon>Streptophyta</taxon>
        <taxon>Embryophyta</taxon>
        <taxon>Tracheophyta</taxon>
        <taxon>Spermatophyta</taxon>
        <taxon>Magnoliopsida</taxon>
        <taxon>eudicotyledons</taxon>
        <taxon>Gunneridae</taxon>
        <taxon>Pentapetalae</taxon>
        <taxon>rosids</taxon>
        <taxon>fabids</taxon>
        <taxon>Malpighiales</taxon>
        <taxon>Passifloraceae</taxon>
        <taxon>Turnera</taxon>
    </lineage>
</organism>
<feature type="region of interest" description="Disordered" evidence="1">
    <location>
        <begin position="20"/>
        <end position="49"/>
    </location>
</feature>
<dbReference type="AlphaFoldDB" id="A0A9Q0G026"/>
<sequence>MITVVGGESWLPGEITPTESLEAESTQSASAQLHPEISDDGERAPDPYGGDIEKGIIINKFWHVPKKVLTGRKSRMRTGIYYKGLFMAPTKAHLDKFLGTLNAEDRRLLKPYFDQIRYSKGFQVPSNLPDNEHLPFNVIRPIPDVSSDPKKEKEVKLCLDTALAELHWYTRHEHEFEEMIQVNYYSSGQVFYFLTFTAKNLTTYKLQKFQVALHLMEYYDPLEEEEVFYSAGELPPSHYFCDVSYIKQVST</sequence>
<keyword evidence="3" id="KW-1185">Reference proteome</keyword>
<reference evidence="2" key="1">
    <citation type="submission" date="2022-02" db="EMBL/GenBank/DDBJ databases">
        <authorList>
            <person name="Henning P.M."/>
            <person name="McCubbin A.G."/>
            <person name="Shore J.S."/>
        </authorList>
    </citation>
    <scope>NUCLEOTIDE SEQUENCE</scope>
    <source>
        <strain evidence="2">F60SS</strain>
        <tissue evidence="2">Leaves</tissue>
    </source>
</reference>
<name>A0A9Q0G026_9ROSI</name>
<feature type="compositionally biased region" description="Polar residues" evidence="1">
    <location>
        <begin position="20"/>
        <end position="31"/>
    </location>
</feature>
<evidence type="ECO:0000256" key="1">
    <source>
        <dbReference type="SAM" id="MobiDB-lite"/>
    </source>
</evidence>
<feature type="compositionally biased region" description="Basic and acidic residues" evidence="1">
    <location>
        <begin position="36"/>
        <end position="45"/>
    </location>
</feature>
<comment type="caution">
    <text evidence="2">The sequence shown here is derived from an EMBL/GenBank/DDBJ whole genome shotgun (WGS) entry which is preliminary data.</text>
</comment>
<proteinExistence type="predicted"/>
<dbReference type="EMBL" id="JAKUCV010002969">
    <property type="protein sequence ID" value="KAJ4840747.1"/>
    <property type="molecule type" value="Genomic_DNA"/>
</dbReference>
<dbReference type="Proteomes" id="UP001141552">
    <property type="component" value="Unassembled WGS sequence"/>
</dbReference>
<gene>
    <name evidence="2" type="ORF">Tsubulata_005554</name>
</gene>
<reference evidence="2" key="2">
    <citation type="journal article" date="2023" name="Plants (Basel)">
        <title>Annotation of the Turnera subulata (Passifloraceae) Draft Genome Reveals the S-Locus Evolved after the Divergence of Turneroideae from Passifloroideae in a Stepwise Manner.</title>
        <authorList>
            <person name="Henning P.M."/>
            <person name="Roalson E.H."/>
            <person name="Mir W."/>
            <person name="McCubbin A.G."/>
            <person name="Shore J.S."/>
        </authorList>
    </citation>
    <scope>NUCLEOTIDE SEQUENCE</scope>
    <source>
        <strain evidence="2">F60SS</strain>
    </source>
</reference>
<protein>
    <submittedName>
        <fullName evidence="2">Uncharacterized protein</fullName>
    </submittedName>
</protein>
<evidence type="ECO:0000313" key="3">
    <source>
        <dbReference type="Proteomes" id="UP001141552"/>
    </source>
</evidence>